<dbReference type="EMBL" id="JAQLKE010000068">
    <property type="protein sequence ID" value="MDB7085972.1"/>
    <property type="molecule type" value="Genomic_DNA"/>
</dbReference>
<dbReference type="Gene3D" id="3.40.50.10490">
    <property type="entry name" value="Glucose-6-phosphate isomerase like protein, domain 1"/>
    <property type="match status" value="1"/>
</dbReference>
<dbReference type="InterPro" id="IPR046348">
    <property type="entry name" value="SIS_dom_sf"/>
</dbReference>
<reference evidence="3 4" key="1">
    <citation type="submission" date="2018-08" db="EMBL/GenBank/DDBJ databases">
        <title>A genome reference for cultivated species of the human gut microbiota.</title>
        <authorList>
            <person name="Zou Y."/>
            <person name="Xue W."/>
            <person name="Luo G."/>
        </authorList>
    </citation>
    <scope>NUCLEOTIDE SEQUENCE [LARGE SCALE GENOMIC DNA]</scope>
    <source>
        <strain evidence="3 4">OM06-4</strain>
    </source>
</reference>
<dbReference type="PANTHER" id="PTHR42745:SF1">
    <property type="entry name" value="ARABINOSE 5-PHOSPHATE ISOMERASE KDSD"/>
    <property type="match status" value="1"/>
</dbReference>
<evidence type="ECO:0000259" key="1">
    <source>
        <dbReference type="PROSITE" id="PS51464"/>
    </source>
</evidence>
<dbReference type="PANTHER" id="PTHR42745">
    <property type="match status" value="1"/>
</dbReference>
<dbReference type="EMBL" id="QUSL01000037">
    <property type="protein sequence ID" value="RGD79307.1"/>
    <property type="molecule type" value="Genomic_DNA"/>
</dbReference>
<organism evidence="3 4">
    <name type="scientific">Thomasclavelia ramosa</name>
    <dbReference type="NCBI Taxonomy" id="1547"/>
    <lineage>
        <taxon>Bacteria</taxon>
        <taxon>Bacillati</taxon>
        <taxon>Bacillota</taxon>
        <taxon>Erysipelotrichia</taxon>
        <taxon>Erysipelotrichales</taxon>
        <taxon>Coprobacillaceae</taxon>
        <taxon>Thomasclavelia</taxon>
    </lineage>
</organism>
<reference evidence="2" key="2">
    <citation type="submission" date="2023-01" db="EMBL/GenBank/DDBJ databases">
        <title>Human gut microbiome strain richness.</title>
        <authorList>
            <person name="Chen-Liaw A."/>
        </authorList>
    </citation>
    <scope>NUCLEOTIDE SEQUENCE</scope>
    <source>
        <strain evidence="2">1001217st2_G6_1001217B_191108</strain>
    </source>
</reference>
<dbReference type="InterPro" id="IPR050986">
    <property type="entry name" value="GutQ/KpsF_isomerases"/>
</dbReference>
<dbReference type="GO" id="GO:0097367">
    <property type="term" value="F:carbohydrate derivative binding"/>
    <property type="evidence" value="ECO:0007669"/>
    <property type="project" value="InterPro"/>
</dbReference>
<gene>
    <name evidence="3" type="ORF">DXB93_16180</name>
    <name evidence="2" type="ORF">PM738_19530</name>
</gene>
<dbReference type="Proteomes" id="UP001211987">
    <property type="component" value="Unassembled WGS sequence"/>
</dbReference>
<accession>A0A3E3A9J0</accession>
<proteinExistence type="predicted"/>
<dbReference type="Proteomes" id="UP000261032">
    <property type="component" value="Unassembled WGS sequence"/>
</dbReference>
<comment type="caution">
    <text evidence="3">The sequence shown here is derived from an EMBL/GenBank/DDBJ whole genome shotgun (WGS) entry which is preliminary data.</text>
</comment>
<dbReference type="AlphaFoldDB" id="A0A3E3A9J0"/>
<dbReference type="Pfam" id="PF01380">
    <property type="entry name" value="SIS"/>
    <property type="match status" value="1"/>
</dbReference>
<protein>
    <submittedName>
        <fullName evidence="3">SIS domain-containing protein</fullName>
    </submittedName>
</protein>
<feature type="domain" description="SIS" evidence="1">
    <location>
        <begin position="32"/>
        <end position="195"/>
    </location>
</feature>
<evidence type="ECO:0000313" key="2">
    <source>
        <dbReference type="EMBL" id="MDB7085972.1"/>
    </source>
</evidence>
<dbReference type="RefSeq" id="WP_008791024.1">
    <property type="nucleotide sequence ID" value="NZ_BAABXX010000001.1"/>
</dbReference>
<dbReference type="PROSITE" id="PS51464">
    <property type="entry name" value="SIS"/>
    <property type="match status" value="1"/>
</dbReference>
<evidence type="ECO:0000313" key="4">
    <source>
        <dbReference type="Proteomes" id="UP000261032"/>
    </source>
</evidence>
<evidence type="ECO:0000313" key="3">
    <source>
        <dbReference type="EMBL" id="RGD79307.1"/>
    </source>
</evidence>
<dbReference type="InterPro" id="IPR001347">
    <property type="entry name" value="SIS_dom"/>
</dbReference>
<dbReference type="GO" id="GO:1901135">
    <property type="term" value="P:carbohydrate derivative metabolic process"/>
    <property type="evidence" value="ECO:0007669"/>
    <property type="project" value="InterPro"/>
</dbReference>
<sequence length="198" mass="21590">MIKNIIKNVIEAESNELKKLTESLDYDVVNTLIDRIQNIKGNIFITGCGTSAMAAKKIVHTMQVVNQKVFYLNPSDAVHGGIGAIGKDDIVIMISKGGSTNELCSFLGNLKSKEAFIVYVGENENSTIGKSADLFLKIKIEKEPDEYNMLATASTLATISVFDAIAIYIEKNSAFSQKVFLENHPSGDVGDRLNAIIK</sequence>
<name>A0A3E3A9J0_9FIRM</name>
<dbReference type="SUPFAM" id="SSF53697">
    <property type="entry name" value="SIS domain"/>
    <property type="match status" value="1"/>
</dbReference>